<evidence type="ECO:0000256" key="1">
    <source>
        <dbReference type="ARBA" id="ARBA00010997"/>
    </source>
</evidence>
<feature type="compositionally biased region" description="Acidic residues" evidence="3">
    <location>
        <begin position="497"/>
        <end position="508"/>
    </location>
</feature>
<protein>
    <recommendedName>
        <fullName evidence="2">pH-response regulator protein palC</fullName>
    </recommendedName>
</protein>
<feature type="region of interest" description="Disordered" evidence="3">
    <location>
        <begin position="31"/>
        <end position="60"/>
    </location>
</feature>
<dbReference type="GO" id="GO:0071467">
    <property type="term" value="P:cellular response to pH"/>
    <property type="evidence" value="ECO:0007669"/>
    <property type="project" value="InterPro"/>
</dbReference>
<dbReference type="InterPro" id="IPR004328">
    <property type="entry name" value="BRO1_dom"/>
</dbReference>
<comment type="similarity">
    <text evidence="1">Belongs to the palC family.</text>
</comment>
<evidence type="ECO:0000256" key="2">
    <source>
        <dbReference type="ARBA" id="ARBA00022193"/>
    </source>
</evidence>
<gene>
    <name evidence="5" type="ORF">G6011_02271</name>
</gene>
<evidence type="ECO:0000313" key="5">
    <source>
        <dbReference type="EMBL" id="KAG9188348.1"/>
    </source>
</evidence>
<dbReference type="InterPro" id="IPR037505">
    <property type="entry name" value="pH-resp_palC"/>
</dbReference>
<dbReference type="EMBL" id="JAANER010000006">
    <property type="protein sequence ID" value="KAG9188348.1"/>
    <property type="molecule type" value="Genomic_DNA"/>
</dbReference>
<name>A0AAD4FEB3_9PLEO</name>
<dbReference type="AlphaFoldDB" id="A0AAD4FEB3"/>
<reference evidence="5" key="1">
    <citation type="submission" date="2021-07" db="EMBL/GenBank/DDBJ databases">
        <title>Genome Resource of American Ginseng Black Spot Pathogen Alternaria panax.</title>
        <authorList>
            <person name="Qiu C."/>
            <person name="Wang W."/>
            <person name="Liu Z."/>
        </authorList>
    </citation>
    <scope>NUCLEOTIDE SEQUENCE</scope>
    <source>
        <strain evidence="5">BNCC115425</strain>
    </source>
</reference>
<evidence type="ECO:0000313" key="6">
    <source>
        <dbReference type="Proteomes" id="UP001199106"/>
    </source>
</evidence>
<organism evidence="5 6">
    <name type="scientific">Alternaria panax</name>
    <dbReference type="NCBI Taxonomy" id="48097"/>
    <lineage>
        <taxon>Eukaryota</taxon>
        <taxon>Fungi</taxon>
        <taxon>Dikarya</taxon>
        <taxon>Ascomycota</taxon>
        <taxon>Pezizomycotina</taxon>
        <taxon>Dothideomycetes</taxon>
        <taxon>Pleosporomycetidae</taxon>
        <taxon>Pleosporales</taxon>
        <taxon>Pleosporineae</taxon>
        <taxon>Pleosporaceae</taxon>
        <taxon>Alternaria</taxon>
        <taxon>Alternaria sect. Panax</taxon>
    </lineage>
</organism>
<dbReference type="PROSITE" id="PS51180">
    <property type="entry name" value="BRO1"/>
    <property type="match status" value="1"/>
</dbReference>
<dbReference type="Proteomes" id="UP001199106">
    <property type="component" value="Unassembled WGS sequence"/>
</dbReference>
<feature type="region of interest" description="Disordered" evidence="3">
    <location>
        <begin position="485"/>
        <end position="530"/>
    </location>
</feature>
<dbReference type="PANTHER" id="PTHR40463">
    <property type="entry name" value="PH-RESPONSE REGULATOR PROTEIN PALC"/>
    <property type="match status" value="1"/>
</dbReference>
<keyword evidence="6" id="KW-1185">Reference proteome</keyword>
<dbReference type="Pfam" id="PF03097">
    <property type="entry name" value="BRO1"/>
    <property type="match status" value="1"/>
</dbReference>
<dbReference type="InterPro" id="IPR038499">
    <property type="entry name" value="BRO1_sf"/>
</dbReference>
<dbReference type="Gene3D" id="1.25.40.280">
    <property type="entry name" value="alix/aip1 like domains"/>
    <property type="match status" value="1"/>
</dbReference>
<feature type="compositionally biased region" description="Polar residues" evidence="3">
    <location>
        <begin position="31"/>
        <end position="56"/>
    </location>
</feature>
<dbReference type="SMART" id="SM01041">
    <property type="entry name" value="BRO1"/>
    <property type="match status" value="1"/>
</dbReference>
<evidence type="ECO:0000259" key="4">
    <source>
        <dbReference type="PROSITE" id="PS51180"/>
    </source>
</evidence>
<dbReference type="PANTHER" id="PTHR40463:SF1">
    <property type="entry name" value="PH-RESPONSE REGULATOR PROTEIN PALC"/>
    <property type="match status" value="1"/>
</dbReference>
<accession>A0AAD4FEB3</accession>
<feature type="domain" description="BRO1" evidence="4">
    <location>
        <begin position="57"/>
        <end position="490"/>
    </location>
</feature>
<dbReference type="CDD" id="cd09245">
    <property type="entry name" value="BRO1_UmRIM23-like"/>
    <property type="match status" value="1"/>
</dbReference>
<sequence length="530" mass="58130">MILLKLQNLASTRIPISLLLLRSWYNEAQAKASSSTPQRPRTCVSNRSAQQQQPTPSKMPFPFVLPTTSSISFTDYLNSSTHPSLPNCATTARGVLRDVLKRHKRIPPASQASNLSTVTSALNDYIPYLFALDAGLSGASCAGEEIDLILVKELEVEWRSTLGSSIPGREPARVKLKSLESELCYTLSTLAYVYSLQARAQLHTLYNATVPSPEQRATAIGAAMKHFLEANSVHAYLANRSGQYNSQPAAVDISASVLGALAELTMAEATLITVLKDDPYPAVVIEDRNKQSKDWMFRSADIPKVRAHLFARLCLASSEHAAKAQAMLGRSSKINDDLLRYVDDLRRTAKGKACRFLACDAEAGGKTGEGIAWLRGANKELGFTSLGAEEEKKVSGFSKLKKEWQGKREDRKIERGVDWGTDAGKFEEGRIVDMLLKKWEKQNDTVGVQLIPPSEPLLASMPSGREYHTTKMFIIPALDENDLIRMRAPPDPSEAFEGSEDDSADEDERSPPAGAFPGTKADYAPGSTYY</sequence>
<evidence type="ECO:0000256" key="3">
    <source>
        <dbReference type="SAM" id="MobiDB-lite"/>
    </source>
</evidence>
<dbReference type="GO" id="GO:0005886">
    <property type="term" value="C:plasma membrane"/>
    <property type="evidence" value="ECO:0007669"/>
    <property type="project" value="TreeGrafter"/>
</dbReference>
<proteinExistence type="inferred from homology"/>
<comment type="caution">
    <text evidence="5">The sequence shown here is derived from an EMBL/GenBank/DDBJ whole genome shotgun (WGS) entry which is preliminary data.</text>
</comment>